<sequence length="189" mass="21593">MLIQSHLFLSGKIKEVINVNEEGNLKSASFSMGSIIPDIHPDKRNLPHNITASLPFLVKKTEECIKVGKGDNELSSKNLGIITHFLADYFCLAHNDENMNLWEHMLYEKKLHKALTSEELIPSDNFKIPLRDIEEWVREKHNLYLNSTHTIEKDIFFIQEVCLNVTRSLVTATIAERERIPVGGLSILT</sequence>
<keyword evidence="3" id="KW-1185">Reference proteome</keyword>
<name>A0A1W1V023_DESTI</name>
<dbReference type="Pfam" id="PF00882">
    <property type="entry name" value="Zn_dep_PLPC"/>
    <property type="match status" value="1"/>
</dbReference>
<dbReference type="InterPro" id="IPR029002">
    <property type="entry name" value="PLPC/GPLD1"/>
</dbReference>
<organism evidence="2 3">
    <name type="scientific">Desulfonispora thiosulfatigenes DSM 11270</name>
    <dbReference type="NCBI Taxonomy" id="656914"/>
    <lineage>
        <taxon>Bacteria</taxon>
        <taxon>Bacillati</taxon>
        <taxon>Bacillota</taxon>
        <taxon>Clostridia</taxon>
        <taxon>Eubacteriales</taxon>
        <taxon>Peptococcaceae</taxon>
        <taxon>Desulfonispora</taxon>
    </lineage>
</organism>
<accession>A0A1W1V023</accession>
<protein>
    <submittedName>
        <fullName evidence="2">Zinc dependent phospholipase C</fullName>
    </submittedName>
</protein>
<dbReference type="STRING" id="656914.SAMN00017405_1177"/>
<dbReference type="RefSeq" id="WP_084052570.1">
    <property type="nucleotide sequence ID" value="NZ_FWWT01000013.1"/>
</dbReference>
<dbReference type="EMBL" id="FWWT01000013">
    <property type="protein sequence ID" value="SMB86705.1"/>
    <property type="molecule type" value="Genomic_DNA"/>
</dbReference>
<evidence type="ECO:0000313" key="3">
    <source>
        <dbReference type="Proteomes" id="UP000192731"/>
    </source>
</evidence>
<proteinExistence type="predicted"/>
<dbReference type="AlphaFoldDB" id="A0A1W1V023"/>
<evidence type="ECO:0000313" key="2">
    <source>
        <dbReference type="EMBL" id="SMB86705.1"/>
    </source>
</evidence>
<evidence type="ECO:0000259" key="1">
    <source>
        <dbReference type="Pfam" id="PF00882"/>
    </source>
</evidence>
<reference evidence="2 3" key="1">
    <citation type="submission" date="2017-04" db="EMBL/GenBank/DDBJ databases">
        <authorList>
            <person name="Afonso C.L."/>
            <person name="Miller P.J."/>
            <person name="Scott M.A."/>
            <person name="Spackman E."/>
            <person name="Goraichik I."/>
            <person name="Dimitrov K.M."/>
            <person name="Suarez D.L."/>
            <person name="Swayne D.E."/>
        </authorList>
    </citation>
    <scope>NUCLEOTIDE SEQUENCE [LARGE SCALE GENOMIC DNA]</scope>
    <source>
        <strain evidence="2 3">DSM 11270</strain>
    </source>
</reference>
<gene>
    <name evidence="2" type="ORF">SAMN00017405_1177</name>
</gene>
<dbReference type="Proteomes" id="UP000192731">
    <property type="component" value="Unassembled WGS sequence"/>
</dbReference>
<feature type="domain" description="Phospholipase C/D" evidence="1">
    <location>
        <begin position="6"/>
        <end position="149"/>
    </location>
</feature>